<reference evidence="8 9" key="1">
    <citation type="journal article" date="2021" name="BMC Genomics">
        <title>Datura genome reveals duplications of psychoactive alkaloid biosynthetic genes and high mutation rate following tissue culture.</title>
        <authorList>
            <person name="Rajewski A."/>
            <person name="Carter-House D."/>
            <person name="Stajich J."/>
            <person name="Litt A."/>
        </authorList>
    </citation>
    <scope>NUCLEOTIDE SEQUENCE [LARGE SCALE GENOMIC DNA]</scope>
    <source>
        <strain evidence="8">AR-01</strain>
    </source>
</reference>
<evidence type="ECO:0000256" key="4">
    <source>
        <dbReference type="ARBA" id="ARBA00023002"/>
    </source>
</evidence>
<evidence type="ECO:0000256" key="7">
    <source>
        <dbReference type="SAM" id="MobiDB-lite"/>
    </source>
</evidence>
<keyword evidence="9" id="KW-1185">Reference proteome</keyword>
<feature type="region of interest" description="Disordered" evidence="7">
    <location>
        <begin position="115"/>
        <end position="141"/>
    </location>
</feature>
<evidence type="ECO:0000313" key="8">
    <source>
        <dbReference type="EMBL" id="MCE5165758.1"/>
    </source>
</evidence>
<evidence type="ECO:0000256" key="1">
    <source>
        <dbReference type="ARBA" id="ARBA00010617"/>
    </source>
</evidence>
<feature type="compositionally biased region" description="Polar residues" evidence="7">
    <location>
        <begin position="124"/>
        <end position="134"/>
    </location>
</feature>
<keyword evidence="2" id="KW-0349">Heme</keyword>
<keyword evidence="4" id="KW-0560">Oxidoreductase</keyword>
<name>A0ABS8Y553_DATST</name>
<dbReference type="PANTHER" id="PTHR47953">
    <property type="entry name" value="OS08G0105600 PROTEIN"/>
    <property type="match status" value="1"/>
</dbReference>
<proteinExistence type="inferred from homology"/>
<dbReference type="SUPFAM" id="SSF48264">
    <property type="entry name" value="Cytochrome P450"/>
    <property type="match status" value="1"/>
</dbReference>
<evidence type="ECO:0000256" key="6">
    <source>
        <dbReference type="ARBA" id="ARBA00023033"/>
    </source>
</evidence>
<comment type="caution">
    <text evidence="8">The sequence shown here is derived from an EMBL/GenBank/DDBJ whole genome shotgun (WGS) entry which is preliminary data.</text>
</comment>
<keyword evidence="6" id="KW-0503">Monooxygenase</keyword>
<accession>A0ABS8Y553</accession>
<dbReference type="PANTHER" id="PTHR47953:SF16">
    <property type="entry name" value="CYTOCHROME P450 71D8"/>
    <property type="match status" value="1"/>
</dbReference>
<gene>
    <name evidence="8" type="ORF">HAX54_012090</name>
</gene>
<keyword evidence="5" id="KW-0408">Iron</keyword>
<protein>
    <submittedName>
        <fullName evidence="8">Uncharacterized protein</fullName>
    </submittedName>
</protein>
<evidence type="ECO:0000256" key="5">
    <source>
        <dbReference type="ARBA" id="ARBA00023004"/>
    </source>
</evidence>
<dbReference type="InterPro" id="IPR052306">
    <property type="entry name" value="CYP450_71D"/>
</dbReference>
<dbReference type="EMBL" id="JACEIK010016990">
    <property type="protein sequence ID" value="MCE5165758.1"/>
    <property type="molecule type" value="Genomic_DNA"/>
</dbReference>
<dbReference type="InterPro" id="IPR036396">
    <property type="entry name" value="Cyt_P450_sf"/>
</dbReference>
<sequence>MACRSAFGKYSRSKAELILLVKKLSRLMEGFDVVDIFPSLKFLHVLCGMKNVHHELDAILEKIINEHKNNSELAGEFSGVLLRLMKEGDLQFPITNDNIKAVTFMKLHQQQLIGHGGNDEESRCTLQSSSSEMQLQRKRNF</sequence>
<evidence type="ECO:0000256" key="3">
    <source>
        <dbReference type="ARBA" id="ARBA00022723"/>
    </source>
</evidence>
<organism evidence="8 9">
    <name type="scientific">Datura stramonium</name>
    <name type="common">Jimsonweed</name>
    <name type="synonym">Common thornapple</name>
    <dbReference type="NCBI Taxonomy" id="4076"/>
    <lineage>
        <taxon>Eukaryota</taxon>
        <taxon>Viridiplantae</taxon>
        <taxon>Streptophyta</taxon>
        <taxon>Embryophyta</taxon>
        <taxon>Tracheophyta</taxon>
        <taxon>Spermatophyta</taxon>
        <taxon>Magnoliopsida</taxon>
        <taxon>eudicotyledons</taxon>
        <taxon>Gunneridae</taxon>
        <taxon>Pentapetalae</taxon>
        <taxon>asterids</taxon>
        <taxon>lamiids</taxon>
        <taxon>Solanales</taxon>
        <taxon>Solanaceae</taxon>
        <taxon>Solanoideae</taxon>
        <taxon>Datureae</taxon>
        <taxon>Datura</taxon>
    </lineage>
</organism>
<evidence type="ECO:0000313" key="9">
    <source>
        <dbReference type="Proteomes" id="UP000823775"/>
    </source>
</evidence>
<dbReference type="Proteomes" id="UP000823775">
    <property type="component" value="Unassembled WGS sequence"/>
</dbReference>
<evidence type="ECO:0000256" key="2">
    <source>
        <dbReference type="ARBA" id="ARBA00022617"/>
    </source>
</evidence>
<keyword evidence="3" id="KW-0479">Metal-binding</keyword>
<comment type="similarity">
    <text evidence="1">Belongs to the cytochrome P450 family.</text>
</comment>
<dbReference type="Gene3D" id="1.10.630.10">
    <property type="entry name" value="Cytochrome P450"/>
    <property type="match status" value="1"/>
</dbReference>